<keyword evidence="2" id="KW-1185">Reference proteome</keyword>
<name>A0AAD3SH32_NEPGR</name>
<proteinExistence type="predicted"/>
<sequence length="200" mass="22396">MAVAVPNRLHERNNHHRSFRFFKNIQCDSIVEIGGFAELRDYQEMRIGLVWVTDLQDVRVRREDMQDFRLLLEAFAVGGVEEAPFIDRLDSEESVGGGGAAAEDDAETTTADLFAELVVSLDALTQFSLSSTGPRGLLEEQVHGGRLLTYRAWEGSWHHGIKPSEYSLVHQQELGDRAFYPKSVKSAAAIFTPPPQPRGR</sequence>
<evidence type="ECO:0000313" key="2">
    <source>
        <dbReference type="Proteomes" id="UP001279734"/>
    </source>
</evidence>
<accession>A0AAD3SH32</accession>
<comment type="caution">
    <text evidence="1">The sequence shown here is derived from an EMBL/GenBank/DDBJ whole genome shotgun (WGS) entry which is preliminary data.</text>
</comment>
<organism evidence="1 2">
    <name type="scientific">Nepenthes gracilis</name>
    <name type="common">Slender pitcher plant</name>
    <dbReference type="NCBI Taxonomy" id="150966"/>
    <lineage>
        <taxon>Eukaryota</taxon>
        <taxon>Viridiplantae</taxon>
        <taxon>Streptophyta</taxon>
        <taxon>Embryophyta</taxon>
        <taxon>Tracheophyta</taxon>
        <taxon>Spermatophyta</taxon>
        <taxon>Magnoliopsida</taxon>
        <taxon>eudicotyledons</taxon>
        <taxon>Gunneridae</taxon>
        <taxon>Pentapetalae</taxon>
        <taxon>Caryophyllales</taxon>
        <taxon>Nepenthaceae</taxon>
        <taxon>Nepenthes</taxon>
    </lineage>
</organism>
<gene>
    <name evidence="1" type="ORF">Nepgr_012330</name>
</gene>
<protein>
    <submittedName>
        <fullName evidence="1">Uncharacterized protein</fullName>
    </submittedName>
</protein>
<reference evidence="1" key="1">
    <citation type="submission" date="2023-05" db="EMBL/GenBank/DDBJ databases">
        <title>Nepenthes gracilis genome sequencing.</title>
        <authorList>
            <person name="Fukushima K."/>
        </authorList>
    </citation>
    <scope>NUCLEOTIDE SEQUENCE</scope>
    <source>
        <strain evidence="1">SING2019-196</strain>
    </source>
</reference>
<dbReference type="AlphaFoldDB" id="A0AAD3SH32"/>
<dbReference type="Proteomes" id="UP001279734">
    <property type="component" value="Unassembled WGS sequence"/>
</dbReference>
<dbReference type="EMBL" id="BSYO01000010">
    <property type="protein sequence ID" value="GMH10489.1"/>
    <property type="molecule type" value="Genomic_DNA"/>
</dbReference>
<evidence type="ECO:0000313" key="1">
    <source>
        <dbReference type="EMBL" id="GMH10489.1"/>
    </source>
</evidence>